<gene>
    <name evidence="1" type="ORF">BRAD3257_2851</name>
</gene>
<evidence type="ECO:0000313" key="2">
    <source>
        <dbReference type="Proteomes" id="UP000246085"/>
    </source>
</evidence>
<proteinExistence type="predicted"/>
<name>A0A2U3PXN9_9BRAD</name>
<sequence>MSHLFNITNVLDRRKFVERCVKRLALMLLISTSMSPKAIAIFGGVRSRTGAPGVPNLSLNLQIPTAAGAIVGTFAHLGGTRTTCSIVSDDSGGCFGTNENGVITVTSSGALLLAERTYNVTMRVRNSYGYDDLQISIIVSSASAGVPVVTSQSFTFGVPGEANQTIGMVGATNDPNSFSIVSGNSSGLFAIDSAGRLTANANMNRISALSTGLRPQNYSLIVRATNEAGYGEGTVTVNCQQLPWPDVSNRPSMIGDTLTWTGPANGGPSCWNDVQTSHALSVSNITQSSADDQVIEYLDITGDFRFSHRNVTLRRCRVRGVIWSTTNVGPTGDGGTRPTNEVIEDCDLIAIDGGPYGFVTNLTVRRCCFHDSENEITKFFNNVLIKDCIFTRPDGSDCDEIEIYAQGGLLPTNYVLICHNTFTGPSIRGRGTFNAAVNLTNWGSVKGGTIGPDVYVDNNRFWSLRDQNHIICDDGQQGSGYVDYHATNNGFYPVGTVPRRNYQRRYRTTILTNSGNFWMATPTSVSGSPTRGMDGPGSI</sequence>
<dbReference type="AlphaFoldDB" id="A0A2U3PXN9"/>
<dbReference type="EMBL" id="LS398110">
    <property type="protein sequence ID" value="SPP93914.1"/>
    <property type="molecule type" value="Genomic_DNA"/>
</dbReference>
<evidence type="ECO:0000313" key="1">
    <source>
        <dbReference type="EMBL" id="SPP93914.1"/>
    </source>
</evidence>
<dbReference type="Gene3D" id="2.60.40.60">
    <property type="entry name" value="Cadherins"/>
    <property type="match status" value="1"/>
</dbReference>
<reference evidence="1 2" key="1">
    <citation type="submission" date="2018-03" db="EMBL/GenBank/DDBJ databases">
        <authorList>
            <person name="Gully D."/>
        </authorList>
    </citation>
    <scope>NUCLEOTIDE SEQUENCE [LARGE SCALE GENOMIC DNA]</scope>
    <source>
        <strain evidence="1">ORS3257</strain>
    </source>
</reference>
<dbReference type="CDD" id="cd11304">
    <property type="entry name" value="Cadherin_repeat"/>
    <property type="match status" value="1"/>
</dbReference>
<dbReference type="RefSeq" id="WP_122402122.1">
    <property type="nucleotide sequence ID" value="NZ_LS398110.1"/>
</dbReference>
<dbReference type="SUPFAM" id="SSF51126">
    <property type="entry name" value="Pectin lyase-like"/>
    <property type="match status" value="1"/>
</dbReference>
<organism evidence="1 2">
    <name type="scientific">Bradyrhizobium vignae</name>
    <dbReference type="NCBI Taxonomy" id="1549949"/>
    <lineage>
        <taxon>Bacteria</taxon>
        <taxon>Pseudomonadati</taxon>
        <taxon>Pseudomonadota</taxon>
        <taxon>Alphaproteobacteria</taxon>
        <taxon>Hyphomicrobiales</taxon>
        <taxon>Nitrobacteraceae</taxon>
        <taxon>Bradyrhizobium</taxon>
    </lineage>
</organism>
<dbReference type="Proteomes" id="UP000246085">
    <property type="component" value="Chromosome BRAD3257"/>
</dbReference>
<dbReference type="KEGG" id="bvz:BRAD3257_2851"/>
<protein>
    <recommendedName>
        <fullName evidence="3">Cadherin domain-containing protein</fullName>
    </recommendedName>
</protein>
<accession>A0A2U3PXN9</accession>
<evidence type="ECO:0008006" key="3">
    <source>
        <dbReference type="Google" id="ProtNLM"/>
    </source>
</evidence>
<dbReference type="InterPro" id="IPR011050">
    <property type="entry name" value="Pectin_lyase_fold/virulence"/>
</dbReference>